<sequence>MPGVASVYGFSLGHLDHYCTMQITTLATAATTVPLHDRAISVSLLVSNCMIEVGQPQTRPLAFAQFFLCVQFMRNVCFVQQTVPTSAVLRIRSVISS</sequence>
<evidence type="ECO:0000313" key="1">
    <source>
        <dbReference type="EMBL" id="CDF33644.1"/>
    </source>
</evidence>
<reference evidence="2" key="1">
    <citation type="journal article" date="2013" name="Proc. Natl. Acad. Sci. U.S.A.">
        <title>Genome structure and metabolic features in the red seaweed Chondrus crispus shed light on evolution of the Archaeplastida.</title>
        <authorList>
            <person name="Collen J."/>
            <person name="Porcel B."/>
            <person name="Carre W."/>
            <person name="Ball S.G."/>
            <person name="Chaparro C."/>
            <person name="Tonon T."/>
            <person name="Barbeyron T."/>
            <person name="Michel G."/>
            <person name="Noel B."/>
            <person name="Valentin K."/>
            <person name="Elias M."/>
            <person name="Artiguenave F."/>
            <person name="Arun A."/>
            <person name="Aury J.M."/>
            <person name="Barbosa-Neto J.F."/>
            <person name="Bothwell J.H."/>
            <person name="Bouget F.Y."/>
            <person name="Brillet L."/>
            <person name="Cabello-Hurtado F."/>
            <person name="Capella-Gutierrez S."/>
            <person name="Charrier B."/>
            <person name="Cladiere L."/>
            <person name="Cock J.M."/>
            <person name="Coelho S.M."/>
            <person name="Colleoni C."/>
            <person name="Czjzek M."/>
            <person name="Da Silva C."/>
            <person name="Delage L."/>
            <person name="Denoeud F."/>
            <person name="Deschamps P."/>
            <person name="Dittami S.M."/>
            <person name="Gabaldon T."/>
            <person name="Gachon C.M."/>
            <person name="Groisillier A."/>
            <person name="Herve C."/>
            <person name="Jabbari K."/>
            <person name="Katinka M."/>
            <person name="Kloareg B."/>
            <person name="Kowalczyk N."/>
            <person name="Labadie K."/>
            <person name="Leblanc C."/>
            <person name="Lopez P.J."/>
            <person name="McLachlan D.H."/>
            <person name="Meslet-Cladiere L."/>
            <person name="Moustafa A."/>
            <person name="Nehr Z."/>
            <person name="Nyvall Collen P."/>
            <person name="Panaud O."/>
            <person name="Partensky F."/>
            <person name="Poulain J."/>
            <person name="Rensing S.A."/>
            <person name="Rousvoal S."/>
            <person name="Samson G."/>
            <person name="Symeonidi A."/>
            <person name="Weissenbach J."/>
            <person name="Zambounis A."/>
            <person name="Wincker P."/>
            <person name="Boyen C."/>
        </authorList>
    </citation>
    <scope>NUCLEOTIDE SEQUENCE [LARGE SCALE GENOMIC DNA]</scope>
    <source>
        <strain evidence="2">cv. Stackhouse</strain>
    </source>
</reference>
<gene>
    <name evidence="1" type="ORF">CHC_T00002374001</name>
</gene>
<accession>R7Q6I9</accession>
<evidence type="ECO:0000313" key="2">
    <source>
        <dbReference type="Proteomes" id="UP000012073"/>
    </source>
</evidence>
<protein>
    <submittedName>
        <fullName evidence="1">Uncharacterized protein</fullName>
    </submittedName>
</protein>
<proteinExistence type="predicted"/>
<dbReference type="EMBL" id="HG001652">
    <property type="protein sequence ID" value="CDF33644.1"/>
    <property type="molecule type" value="Genomic_DNA"/>
</dbReference>
<dbReference type="Proteomes" id="UP000012073">
    <property type="component" value="Unassembled WGS sequence"/>
</dbReference>
<dbReference type="Gramene" id="CDF33644">
    <property type="protein sequence ID" value="CDF33644"/>
    <property type="gene ID" value="CHC_T00002374001"/>
</dbReference>
<keyword evidence="2" id="KW-1185">Reference proteome</keyword>
<organism evidence="1 2">
    <name type="scientific">Chondrus crispus</name>
    <name type="common">Carrageen Irish moss</name>
    <name type="synonym">Polymorpha crispa</name>
    <dbReference type="NCBI Taxonomy" id="2769"/>
    <lineage>
        <taxon>Eukaryota</taxon>
        <taxon>Rhodophyta</taxon>
        <taxon>Florideophyceae</taxon>
        <taxon>Rhodymeniophycidae</taxon>
        <taxon>Gigartinales</taxon>
        <taxon>Gigartinaceae</taxon>
        <taxon>Chondrus</taxon>
    </lineage>
</organism>
<dbReference type="GeneID" id="17321178"/>
<dbReference type="RefSeq" id="XP_005713463.1">
    <property type="nucleotide sequence ID" value="XM_005713406.1"/>
</dbReference>
<dbReference type="AlphaFoldDB" id="R7Q6I9"/>
<name>R7Q6I9_CHOCR</name>
<dbReference type="KEGG" id="ccp:CHC_T00002374001"/>